<organism evidence="10">
    <name type="scientific">Hanusia phi</name>
    <dbReference type="NCBI Taxonomy" id="3032"/>
    <lineage>
        <taxon>Eukaryota</taxon>
        <taxon>Cryptophyceae</taxon>
        <taxon>Pyrenomonadales</taxon>
        <taxon>Geminigeraceae</taxon>
        <taxon>Hanusia</taxon>
    </lineage>
</organism>
<name>A0A7S0H957_9CRYP</name>
<dbReference type="Gene3D" id="1.25.40.10">
    <property type="entry name" value="Tetratricopeptide repeat domain"/>
    <property type="match status" value="1"/>
</dbReference>
<evidence type="ECO:0000256" key="3">
    <source>
        <dbReference type="ARBA" id="ARBA00011970"/>
    </source>
</evidence>
<feature type="repeat" description="TPR" evidence="8">
    <location>
        <begin position="26"/>
        <end position="59"/>
    </location>
</feature>
<dbReference type="PROSITE" id="PS50293">
    <property type="entry name" value="TPR_REGION"/>
    <property type="match status" value="1"/>
</dbReference>
<evidence type="ECO:0000256" key="7">
    <source>
        <dbReference type="ARBA" id="ARBA00022803"/>
    </source>
</evidence>
<dbReference type="PANTHER" id="PTHR44998">
    <property type="match status" value="1"/>
</dbReference>
<evidence type="ECO:0000256" key="6">
    <source>
        <dbReference type="ARBA" id="ARBA00022737"/>
    </source>
</evidence>
<reference evidence="10" key="1">
    <citation type="submission" date="2021-01" db="EMBL/GenBank/DDBJ databases">
        <authorList>
            <person name="Corre E."/>
            <person name="Pelletier E."/>
            <person name="Niang G."/>
            <person name="Scheremetjew M."/>
            <person name="Finn R."/>
            <person name="Kale V."/>
            <person name="Holt S."/>
            <person name="Cochrane G."/>
            <person name="Meng A."/>
            <person name="Brown T."/>
            <person name="Cohen L."/>
        </authorList>
    </citation>
    <scope>NUCLEOTIDE SEQUENCE</scope>
    <source>
        <strain evidence="10">CCMP325</strain>
    </source>
</reference>
<comment type="similarity">
    <text evidence="2">Belongs to the glycosyltransferase 41 family. O-GlcNAc transferase subfamily.</text>
</comment>
<sequence length="614" mass="69504">MGDMQGALDELQAAAGVLGHRNPKVWEIYVKIGDLLKAAGDYTQALRAYDAALDVSPNQVSAFTQRGILNQEFDAYEKAEKDFESAVQLDPTNPQAWSGLGIAWMYLEHALPDGKPKGYDSYDEGSIFALRRVMSLQPKDMVTLSNLVMAENRVCDWSYKKEHEKAMKQALRERASRKENFAPPFHAFEFGYSPKELLVNSKYLSKRISESVQHRRKLVPPNPAAANLTSSHKLRIGYVNGAGFRNSTTTARCLQSMFKHHSKTVEIFCYALSSDDGSRERSSIQTSCDGGWVEGSRLTDDELAAQVSKDEIHILVDTTGYTMKQRTEIFALSRAPIVLSFHGFPGTMAAKFVHYLSSDRLTSPPEYQSYYTEKLALVPYSYLINDHKQSRQEVTSTTEQITRTELGFNEDDIILASFNQLYKIEPKIFKVWMRIMREVPSTKLWLLNFSKAASKYLRKEAAAAGVAKDRLVFHSKFPKDIELLAKSHADLFLDTPLFNAHTTGGDVLWAAIPMLSLPGENFAQRVASGLIRSVRMINMSLVRDLDDYAEVVIRMCRRRRVLHDLKQQLRQERQRLPLFATNLLTSHVEISMKMMWEVHASGTKPRHVVVADSS</sequence>
<keyword evidence="7 8" id="KW-0802">TPR repeat</keyword>
<evidence type="ECO:0000256" key="5">
    <source>
        <dbReference type="ARBA" id="ARBA00022679"/>
    </source>
</evidence>
<dbReference type="SUPFAM" id="SSF48452">
    <property type="entry name" value="TPR-like"/>
    <property type="match status" value="1"/>
</dbReference>
<feature type="repeat" description="TPR" evidence="8">
    <location>
        <begin position="60"/>
        <end position="93"/>
    </location>
</feature>
<dbReference type="Pfam" id="PF13371">
    <property type="entry name" value="TPR_9"/>
    <property type="match status" value="1"/>
</dbReference>
<dbReference type="EMBL" id="HBEO01006542">
    <property type="protein sequence ID" value="CAD8473210.1"/>
    <property type="molecule type" value="Transcribed_RNA"/>
</dbReference>
<keyword evidence="4" id="KW-0328">Glycosyltransferase</keyword>
<gene>
    <name evidence="10" type="ORF">HPHI1048_LOCUS4612</name>
</gene>
<dbReference type="Pfam" id="PF13844">
    <property type="entry name" value="Glyco_transf_41"/>
    <property type="match status" value="2"/>
</dbReference>
<dbReference type="InterPro" id="IPR019734">
    <property type="entry name" value="TPR_rpt"/>
</dbReference>
<feature type="domain" description="O-GlcNAc transferase C-terminal" evidence="9">
    <location>
        <begin position="393"/>
        <end position="585"/>
    </location>
</feature>
<dbReference type="InterPro" id="IPR011990">
    <property type="entry name" value="TPR-like_helical_dom_sf"/>
</dbReference>
<dbReference type="SMART" id="SM00028">
    <property type="entry name" value="TPR"/>
    <property type="match status" value="2"/>
</dbReference>
<dbReference type="GO" id="GO:0097363">
    <property type="term" value="F:protein O-acetylglucosaminyltransferase activity"/>
    <property type="evidence" value="ECO:0007669"/>
    <property type="project" value="UniProtKB-EC"/>
</dbReference>
<evidence type="ECO:0000313" key="10">
    <source>
        <dbReference type="EMBL" id="CAD8473210.1"/>
    </source>
</evidence>
<evidence type="ECO:0000256" key="1">
    <source>
        <dbReference type="ARBA" id="ARBA00004922"/>
    </source>
</evidence>
<accession>A0A7S0H957</accession>
<dbReference type="PROSITE" id="PS50005">
    <property type="entry name" value="TPR"/>
    <property type="match status" value="2"/>
</dbReference>
<protein>
    <recommendedName>
        <fullName evidence="3">protein O-GlcNAc transferase</fullName>
        <ecNumber evidence="3">2.4.1.255</ecNumber>
    </recommendedName>
</protein>
<evidence type="ECO:0000256" key="2">
    <source>
        <dbReference type="ARBA" id="ARBA00005386"/>
    </source>
</evidence>
<dbReference type="InterPro" id="IPR029489">
    <property type="entry name" value="OGT/SEC/SPY_C"/>
</dbReference>
<dbReference type="Gene3D" id="3.40.50.2000">
    <property type="entry name" value="Glycogen Phosphorylase B"/>
    <property type="match status" value="1"/>
</dbReference>
<evidence type="ECO:0000256" key="4">
    <source>
        <dbReference type="ARBA" id="ARBA00022676"/>
    </source>
</evidence>
<dbReference type="PANTHER" id="PTHR44998:SF1">
    <property type="entry name" value="UDP-N-ACETYLGLUCOSAMINE--PEPTIDE N-ACETYLGLUCOSAMINYLTRANSFERASE 110 KDA SUBUNIT"/>
    <property type="match status" value="1"/>
</dbReference>
<dbReference type="Gene3D" id="3.40.50.11380">
    <property type="match status" value="1"/>
</dbReference>
<keyword evidence="5" id="KW-0808">Transferase</keyword>
<comment type="pathway">
    <text evidence="1">Protein modification; protein glycosylation.</text>
</comment>
<dbReference type="GO" id="GO:0006493">
    <property type="term" value="P:protein O-linked glycosylation"/>
    <property type="evidence" value="ECO:0007669"/>
    <property type="project" value="TreeGrafter"/>
</dbReference>
<evidence type="ECO:0000256" key="8">
    <source>
        <dbReference type="PROSITE-ProRule" id="PRU00339"/>
    </source>
</evidence>
<evidence type="ECO:0000259" key="9">
    <source>
        <dbReference type="Pfam" id="PF13844"/>
    </source>
</evidence>
<dbReference type="AlphaFoldDB" id="A0A7S0H957"/>
<proteinExistence type="inferred from homology"/>
<dbReference type="EC" id="2.4.1.255" evidence="3"/>
<keyword evidence="6" id="KW-0677">Repeat</keyword>
<feature type="domain" description="O-GlcNAc transferase C-terminal" evidence="9">
    <location>
        <begin position="154"/>
        <end position="391"/>
    </location>
</feature>